<dbReference type="PANTHER" id="PTHR24286">
    <property type="entry name" value="CYTOCHROME P450 26"/>
    <property type="match status" value="1"/>
</dbReference>
<gene>
    <name evidence="8" type="ORF">W911_03615</name>
</gene>
<keyword evidence="5" id="KW-0560">Oxidoreductase</keyword>
<evidence type="ECO:0000256" key="3">
    <source>
        <dbReference type="ARBA" id="ARBA00022617"/>
    </source>
</evidence>
<keyword evidence="7" id="KW-0503">Monooxygenase</keyword>
<dbReference type="InterPro" id="IPR001128">
    <property type="entry name" value="Cyt_P450"/>
</dbReference>
<comment type="cofactor">
    <cofactor evidence="1">
        <name>heme</name>
        <dbReference type="ChEBI" id="CHEBI:30413"/>
    </cofactor>
</comment>
<evidence type="ECO:0000256" key="2">
    <source>
        <dbReference type="ARBA" id="ARBA00010617"/>
    </source>
</evidence>
<dbReference type="InterPro" id="IPR036396">
    <property type="entry name" value="Cyt_P450_sf"/>
</dbReference>
<dbReference type="Proteomes" id="UP000018542">
    <property type="component" value="Chromosome"/>
</dbReference>
<sequence length="410" mass="45847">MKEPPRDPFPDSTVALAWEGYRFASNRLRRFGTDAFSCRLMMKKAVCIGGPAAAALFYDSGSVERKDVAPGRIEKTLLGQGGIHGLDGLAHRHRKEMYLELMGPQSLSSFTPILVRTWREAAASWQPGTRLNLFSEAQTVLFRTMCEWAGIPLGPRETQQRAADAAAMVDAFGGIAWRNWKGRFARRRSERWMHGIVSATRDRTSAPSPTSALARIANFRDVDGNLLPAEVTAVELLNVIRPALAIPYFLDLAALKLSEISEMRDQVASNDEMLDCFVQELRRFCPFTPFLGARSRREIAWQGFRIPSDTLVVLDVYGIHRDERVWQNAAAFAPLRFQGVGDYRFSLLQQGGGDHLSGHRCAGEWFTIEALKFFSRELARMPYAVIPASSSFSLTRIPSRLIPPVALRLG</sequence>
<dbReference type="GO" id="GO:0004497">
    <property type="term" value="F:monooxygenase activity"/>
    <property type="evidence" value="ECO:0007669"/>
    <property type="project" value="UniProtKB-KW"/>
</dbReference>
<dbReference type="EMBL" id="CP006912">
    <property type="protein sequence ID" value="AHB47702.1"/>
    <property type="molecule type" value="Genomic_DNA"/>
</dbReference>
<evidence type="ECO:0000313" key="8">
    <source>
        <dbReference type="EMBL" id="AHB47702.1"/>
    </source>
</evidence>
<dbReference type="STRING" id="1029756.W911_03615"/>
<dbReference type="Gene3D" id="1.10.630.10">
    <property type="entry name" value="Cytochrome P450"/>
    <property type="match status" value="1"/>
</dbReference>
<comment type="similarity">
    <text evidence="2">Belongs to the cytochrome P450 family.</text>
</comment>
<keyword evidence="4" id="KW-0479">Metal-binding</keyword>
<protein>
    <submittedName>
        <fullName evidence="8">Cytochrome P450</fullName>
    </submittedName>
</protein>
<dbReference type="Pfam" id="PF00067">
    <property type="entry name" value="p450"/>
    <property type="match status" value="1"/>
</dbReference>
<evidence type="ECO:0000256" key="6">
    <source>
        <dbReference type="ARBA" id="ARBA00023004"/>
    </source>
</evidence>
<dbReference type="PANTHER" id="PTHR24286:SF24">
    <property type="entry name" value="LANOSTEROL 14-ALPHA DEMETHYLASE"/>
    <property type="match status" value="1"/>
</dbReference>
<accession>V5SB36</accession>
<evidence type="ECO:0000256" key="7">
    <source>
        <dbReference type="ARBA" id="ARBA00023033"/>
    </source>
</evidence>
<dbReference type="CDD" id="cd11067">
    <property type="entry name" value="CYP152"/>
    <property type="match status" value="1"/>
</dbReference>
<evidence type="ECO:0000256" key="4">
    <source>
        <dbReference type="ARBA" id="ARBA00022723"/>
    </source>
</evidence>
<dbReference type="GO" id="GO:0020037">
    <property type="term" value="F:heme binding"/>
    <property type="evidence" value="ECO:0007669"/>
    <property type="project" value="InterPro"/>
</dbReference>
<dbReference type="GO" id="GO:0005506">
    <property type="term" value="F:iron ion binding"/>
    <property type="evidence" value="ECO:0007669"/>
    <property type="project" value="InterPro"/>
</dbReference>
<dbReference type="GO" id="GO:0016125">
    <property type="term" value="P:sterol metabolic process"/>
    <property type="evidence" value="ECO:0007669"/>
    <property type="project" value="TreeGrafter"/>
</dbReference>
<reference evidence="8 9" key="1">
    <citation type="journal article" date="2014" name="Genome Announc.">
        <title>Complete Genome Sequence of Hyphomicrobium nitrativorans Strain NL23, a Denitrifying Bacterium Isolated from Biofilm of a Methanol-Fed Denitrification System Treating Seawater at the Montreal Biodome.</title>
        <authorList>
            <person name="Martineau C."/>
            <person name="Villeneuve C."/>
            <person name="Mauffrey F."/>
            <person name="Villemur R."/>
        </authorList>
    </citation>
    <scope>NUCLEOTIDE SEQUENCE [LARGE SCALE GENOMIC DNA]</scope>
    <source>
        <strain evidence="8">NL23</strain>
    </source>
</reference>
<dbReference type="AlphaFoldDB" id="V5SB36"/>
<keyword evidence="9" id="KW-1185">Reference proteome</keyword>
<proteinExistence type="inferred from homology"/>
<evidence type="ECO:0000313" key="9">
    <source>
        <dbReference type="Proteomes" id="UP000018542"/>
    </source>
</evidence>
<dbReference type="SUPFAM" id="SSF48264">
    <property type="entry name" value="Cytochrome P450"/>
    <property type="match status" value="1"/>
</dbReference>
<dbReference type="OrthoDB" id="9764248at2"/>
<dbReference type="KEGG" id="hni:W911_03615"/>
<keyword evidence="3" id="KW-0349">Heme</keyword>
<evidence type="ECO:0000256" key="1">
    <source>
        <dbReference type="ARBA" id="ARBA00001971"/>
    </source>
</evidence>
<evidence type="ECO:0000256" key="5">
    <source>
        <dbReference type="ARBA" id="ARBA00023002"/>
    </source>
</evidence>
<name>V5SB36_9HYPH</name>
<dbReference type="GO" id="GO:0016705">
    <property type="term" value="F:oxidoreductase activity, acting on paired donors, with incorporation or reduction of molecular oxygen"/>
    <property type="evidence" value="ECO:0007669"/>
    <property type="project" value="InterPro"/>
</dbReference>
<dbReference type="PATRIC" id="fig|1029756.8.peg.755"/>
<keyword evidence="6" id="KW-0408">Iron</keyword>
<organism evidence="8 9">
    <name type="scientific">Hyphomicrobium nitrativorans NL23</name>
    <dbReference type="NCBI Taxonomy" id="1029756"/>
    <lineage>
        <taxon>Bacteria</taxon>
        <taxon>Pseudomonadati</taxon>
        <taxon>Pseudomonadota</taxon>
        <taxon>Alphaproteobacteria</taxon>
        <taxon>Hyphomicrobiales</taxon>
        <taxon>Hyphomicrobiaceae</taxon>
        <taxon>Hyphomicrobium</taxon>
    </lineage>
</organism>
<dbReference type="HOGENOM" id="CLU_037319_0_0_5"/>